<dbReference type="AlphaFoldDB" id="A0A067KBL5"/>
<accession>A0A067KBL5</accession>
<keyword evidence="1" id="KW-1133">Transmembrane helix</keyword>
<keyword evidence="3" id="KW-1185">Reference proteome</keyword>
<dbReference type="Pfam" id="PF06232">
    <property type="entry name" value="ATS3"/>
    <property type="match status" value="1"/>
</dbReference>
<organism evidence="2 3">
    <name type="scientific">Jatropha curcas</name>
    <name type="common">Barbados nut</name>
    <dbReference type="NCBI Taxonomy" id="180498"/>
    <lineage>
        <taxon>Eukaryota</taxon>
        <taxon>Viridiplantae</taxon>
        <taxon>Streptophyta</taxon>
        <taxon>Embryophyta</taxon>
        <taxon>Tracheophyta</taxon>
        <taxon>Spermatophyta</taxon>
        <taxon>Magnoliopsida</taxon>
        <taxon>eudicotyledons</taxon>
        <taxon>Gunneridae</taxon>
        <taxon>Pentapetalae</taxon>
        <taxon>rosids</taxon>
        <taxon>fabids</taxon>
        <taxon>Malpighiales</taxon>
        <taxon>Euphorbiaceae</taxon>
        <taxon>Crotonoideae</taxon>
        <taxon>Jatropheae</taxon>
        <taxon>Jatropha</taxon>
    </lineage>
</organism>
<keyword evidence="1" id="KW-0812">Transmembrane</keyword>
<dbReference type="PANTHER" id="PTHR31718">
    <property type="entry name" value="PLAT DOMAIN-CONTAINING PROTEIN"/>
    <property type="match status" value="1"/>
</dbReference>
<evidence type="ECO:0000313" key="2">
    <source>
        <dbReference type="EMBL" id="KDP32403.1"/>
    </source>
</evidence>
<dbReference type="CDD" id="cd00113">
    <property type="entry name" value="PLAT"/>
    <property type="match status" value="1"/>
</dbReference>
<dbReference type="PANTHER" id="PTHR31718:SF46">
    <property type="entry name" value="EMBRYO-SPECIFIC PROTEIN ATS3A"/>
    <property type="match status" value="1"/>
</dbReference>
<evidence type="ECO:0000313" key="3">
    <source>
        <dbReference type="Proteomes" id="UP000027138"/>
    </source>
</evidence>
<reference evidence="2 3" key="1">
    <citation type="journal article" date="2014" name="PLoS ONE">
        <title>Global Analysis of Gene Expression Profiles in Physic Nut (Jatropha curcas L.) Seedlings Exposed to Salt Stress.</title>
        <authorList>
            <person name="Zhang L."/>
            <person name="Zhang C."/>
            <person name="Wu P."/>
            <person name="Chen Y."/>
            <person name="Li M."/>
            <person name="Jiang H."/>
            <person name="Wu G."/>
        </authorList>
    </citation>
    <scope>NUCLEOTIDE SEQUENCE [LARGE SCALE GENOMIC DNA]</scope>
    <source>
        <strain evidence="3">cv. GZQX0401</strain>
        <tissue evidence="2">Young leaves</tissue>
    </source>
</reference>
<dbReference type="Gene3D" id="2.60.60.20">
    <property type="entry name" value="PLAT/LH2 domain"/>
    <property type="match status" value="1"/>
</dbReference>
<gene>
    <name evidence="2" type="ORF">JCGZ_13328</name>
</gene>
<name>A0A067KBL5_JATCU</name>
<proteinExistence type="predicted"/>
<feature type="transmembrane region" description="Helical" evidence="1">
    <location>
        <begin position="21"/>
        <end position="39"/>
    </location>
</feature>
<sequence length="186" mass="21198">MNLAAPKSNQQSDKKEMMRPVSYLFLSVFIYIIFPPTYARSLSSPNPHILKSFNPKIKIESAKSCSYTVVIKTSCSSPSYTRDQISLAFGDSYGNEVYLKRLDDPSSGTFERCSSETFKINGPCMYDICYLYLRRKGSDGWKPETVKISGSHIKTVNFYYDLALPNGVWYGFNQCRRRRASLPAIM</sequence>
<dbReference type="Proteomes" id="UP000027138">
    <property type="component" value="Unassembled WGS sequence"/>
</dbReference>
<dbReference type="InterPro" id="IPR036392">
    <property type="entry name" value="PLAT/LH2_dom_sf"/>
</dbReference>
<evidence type="ECO:0000256" key="1">
    <source>
        <dbReference type="SAM" id="Phobius"/>
    </source>
</evidence>
<dbReference type="EMBL" id="KK914582">
    <property type="protein sequence ID" value="KDP32403.1"/>
    <property type="molecule type" value="Genomic_DNA"/>
</dbReference>
<dbReference type="OrthoDB" id="817978at2759"/>
<dbReference type="SUPFAM" id="SSF49723">
    <property type="entry name" value="Lipase/lipooxygenase domain (PLAT/LH2 domain)"/>
    <property type="match status" value="1"/>
</dbReference>
<protein>
    <submittedName>
        <fullName evidence="2">Uncharacterized protein</fullName>
    </submittedName>
</protein>
<dbReference type="STRING" id="180498.A0A067KBL5"/>
<keyword evidence="1" id="KW-0472">Membrane</keyword>
<dbReference type="InterPro" id="IPR010417">
    <property type="entry name" value="Embryo-specific_ATS3"/>
</dbReference>